<keyword evidence="7" id="KW-0966">Cell projection</keyword>
<evidence type="ECO:0000313" key="8">
    <source>
        <dbReference type="Proteomes" id="UP000295375"/>
    </source>
</evidence>
<dbReference type="SUPFAM" id="SSF64518">
    <property type="entry name" value="Phase 1 flagellin"/>
    <property type="match status" value="1"/>
</dbReference>
<keyword evidence="3 4" id="KW-0975">Bacterial flagellum</keyword>
<dbReference type="Gene3D" id="6.10.280.190">
    <property type="match status" value="1"/>
</dbReference>
<evidence type="ECO:0000259" key="5">
    <source>
        <dbReference type="Pfam" id="PF00669"/>
    </source>
</evidence>
<dbReference type="EMBL" id="SNYM01000006">
    <property type="protein sequence ID" value="TDQ48603.1"/>
    <property type="molecule type" value="Genomic_DNA"/>
</dbReference>
<dbReference type="GO" id="GO:0005576">
    <property type="term" value="C:extracellular region"/>
    <property type="evidence" value="ECO:0007669"/>
    <property type="project" value="UniProtKB-SubCell"/>
</dbReference>
<dbReference type="InterPro" id="IPR046358">
    <property type="entry name" value="Flagellin_C"/>
</dbReference>
<proteinExistence type="inferred from homology"/>
<evidence type="ECO:0000259" key="6">
    <source>
        <dbReference type="Pfam" id="PF00700"/>
    </source>
</evidence>
<dbReference type="Pfam" id="PF07196">
    <property type="entry name" value="Flagellin_IN"/>
    <property type="match status" value="1"/>
</dbReference>
<keyword evidence="2 4" id="KW-0964">Secreted</keyword>
<keyword evidence="8" id="KW-1185">Reference proteome</keyword>
<comment type="subcellular location">
    <subcellularLocation>
        <location evidence="4">Secreted</location>
    </subcellularLocation>
    <subcellularLocation>
        <location evidence="4">Bacterial flagellum</location>
    </subcellularLocation>
</comment>
<evidence type="ECO:0000256" key="2">
    <source>
        <dbReference type="ARBA" id="ARBA00022525"/>
    </source>
</evidence>
<evidence type="ECO:0000256" key="4">
    <source>
        <dbReference type="RuleBase" id="RU362073"/>
    </source>
</evidence>
<reference evidence="7 8" key="1">
    <citation type="submission" date="2019-03" db="EMBL/GenBank/DDBJ databases">
        <title>Genomic Encyclopedia of Type Strains, Phase IV (KMG-IV): sequencing the most valuable type-strain genomes for metagenomic binning, comparative biology and taxonomic classification.</title>
        <authorList>
            <person name="Goeker M."/>
        </authorList>
    </citation>
    <scope>NUCLEOTIDE SEQUENCE [LARGE SCALE GENOMIC DNA]</scope>
    <source>
        <strain evidence="7 8">DSM 103792</strain>
    </source>
</reference>
<dbReference type="PRINTS" id="PR00207">
    <property type="entry name" value="FLAGELLIN"/>
</dbReference>
<dbReference type="PANTHER" id="PTHR42792">
    <property type="entry name" value="FLAGELLIN"/>
    <property type="match status" value="1"/>
</dbReference>
<dbReference type="InterPro" id="IPR010810">
    <property type="entry name" value="Flagellin_hook_IN_motif"/>
</dbReference>
<comment type="similarity">
    <text evidence="1 4">Belongs to the bacterial flagellin family.</text>
</comment>
<dbReference type="PANTHER" id="PTHR42792:SF2">
    <property type="entry name" value="FLAGELLIN"/>
    <property type="match status" value="1"/>
</dbReference>
<feature type="domain" description="Flagellin C-terminal" evidence="6">
    <location>
        <begin position="423"/>
        <end position="508"/>
    </location>
</feature>
<dbReference type="Gene3D" id="2.30.220.10">
    <property type="entry name" value="f41 fragment of flagellin, C-terminal domain"/>
    <property type="match status" value="1"/>
</dbReference>
<dbReference type="GO" id="GO:0005198">
    <property type="term" value="F:structural molecule activity"/>
    <property type="evidence" value="ECO:0007669"/>
    <property type="project" value="UniProtKB-UniRule"/>
</dbReference>
<evidence type="ECO:0000256" key="1">
    <source>
        <dbReference type="ARBA" id="ARBA00005709"/>
    </source>
</evidence>
<dbReference type="RefSeq" id="WP_133589711.1">
    <property type="nucleotide sequence ID" value="NZ_CP037953.1"/>
</dbReference>
<dbReference type="Gene3D" id="1.20.1330.10">
    <property type="entry name" value="f41 fragment of flagellin, N-terminal domain"/>
    <property type="match status" value="1"/>
</dbReference>
<accession>A0A4R6USG5</accession>
<dbReference type="InterPro" id="IPR001492">
    <property type="entry name" value="Flagellin"/>
</dbReference>
<sequence length="510" mass="52190">MGNVITTNIASLNAQRNLTGTNTGLQTTFQRLSSGFRINSAKDDAAGLQISNRLTAQIGGLTVASRNANDGISLAQVAEGALQESTNILQRIRDLSIQSANGSNGSSERAALQQEVAQLKAELNRIADTTRFGSRLVLDGTFGTQTFQVGARAFETITVTTGNAKATAIGSYQVNAGTASSGNVSKIGAGVAMKAATTNSTLAETLTVSGYLGKSTVAIAAGDSIKTVAANVNAITNTTGVSVSARSNVKLDNLSLAGNVSFELISDNTSAISVSASITTKGDLTPLAEAINRNTAQTGVYATVSDARDAILLTNEQGENITLQNLTHSTVTATMDIALVDFDGGFAATDELEAAVGAATVLNGTNDITGVGILQFNSSRSYTLAQATGNTLYNAAANISIGSGLETVADIDIATSIGAQNAIAVVDQALENIDSIRGGLGAVQNRFQSTIANLNNVAENASAARSRIRDTDYAAETANLAKFQVLQQAGLAVLAQANASSQNVLSLLQG</sequence>
<evidence type="ECO:0000313" key="7">
    <source>
        <dbReference type="EMBL" id="TDQ48603.1"/>
    </source>
</evidence>
<feature type="domain" description="Flagellin N-terminal" evidence="5">
    <location>
        <begin position="5"/>
        <end position="141"/>
    </location>
</feature>
<keyword evidence="7" id="KW-0282">Flagellum</keyword>
<gene>
    <name evidence="7" type="ORF">EV696_10643</name>
</gene>
<organism evidence="7 8">
    <name type="scientific">Permianibacter aggregans</name>
    <dbReference type="NCBI Taxonomy" id="1510150"/>
    <lineage>
        <taxon>Bacteria</taxon>
        <taxon>Pseudomonadati</taxon>
        <taxon>Pseudomonadota</taxon>
        <taxon>Gammaproteobacteria</taxon>
        <taxon>Pseudomonadales</taxon>
        <taxon>Pseudomonadaceae</taxon>
        <taxon>Permianibacter</taxon>
    </lineage>
</organism>
<dbReference type="InterPro" id="IPR001029">
    <property type="entry name" value="Flagellin_N"/>
</dbReference>
<name>A0A4R6USG5_9GAMM</name>
<dbReference type="InterPro" id="IPR042187">
    <property type="entry name" value="Flagellin_C_sub2"/>
</dbReference>
<dbReference type="AlphaFoldDB" id="A0A4R6USG5"/>
<dbReference type="Gene3D" id="2.170.280.10">
    <property type="entry name" value="f41 fragment of flagellin, middle domain"/>
    <property type="match status" value="1"/>
</dbReference>
<dbReference type="Gene3D" id="6.10.10.10">
    <property type="entry name" value="Flagellar export chaperone, C-terminal domain"/>
    <property type="match status" value="1"/>
</dbReference>
<dbReference type="Pfam" id="PF00669">
    <property type="entry name" value="Flagellin_N"/>
    <property type="match status" value="1"/>
</dbReference>
<dbReference type="Proteomes" id="UP000295375">
    <property type="component" value="Unassembled WGS sequence"/>
</dbReference>
<protein>
    <recommendedName>
        <fullName evidence="4">Flagellin</fullName>
    </recommendedName>
</protein>
<dbReference type="GO" id="GO:0009288">
    <property type="term" value="C:bacterial-type flagellum"/>
    <property type="evidence" value="ECO:0007669"/>
    <property type="project" value="UniProtKB-SubCell"/>
</dbReference>
<evidence type="ECO:0000256" key="3">
    <source>
        <dbReference type="ARBA" id="ARBA00023143"/>
    </source>
</evidence>
<keyword evidence="7" id="KW-0969">Cilium</keyword>
<comment type="function">
    <text evidence="4">Flagellin is the subunit protein which polymerizes to form the filaments of bacterial flagella.</text>
</comment>
<dbReference type="OrthoDB" id="9796789at2"/>
<dbReference type="Pfam" id="PF00700">
    <property type="entry name" value="Flagellin_C"/>
    <property type="match status" value="1"/>
</dbReference>
<comment type="caution">
    <text evidence="7">The sequence shown here is derived from an EMBL/GenBank/DDBJ whole genome shotgun (WGS) entry which is preliminary data.</text>
</comment>